<dbReference type="Pfam" id="PF00270">
    <property type="entry name" value="DEAD"/>
    <property type="match status" value="1"/>
</dbReference>
<feature type="domain" description="DEAD-box RNA helicase Q" evidence="17">
    <location>
        <begin position="131"/>
        <end position="159"/>
    </location>
</feature>
<evidence type="ECO:0000313" key="19">
    <source>
        <dbReference type="Proteomes" id="UP001165085"/>
    </source>
</evidence>
<dbReference type="PROSITE" id="PS51194">
    <property type="entry name" value="HELICASE_CTER"/>
    <property type="match status" value="1"/>
</dbReference>
<evidence type="ECO:0000256" key="11">
    <source>
        <dbReference type="ARBA" id="ARBA00037449"/>
    </source>
</evidence>
<proteinExistence type="inferred from homology"/>
<evidence type="ECO:0000256" key="14">
    <source>
        <dbReference type="SAM" id="MobiDB-lite"/>
    </source>
</evidence>
<evidence type="ECO:0000256" key="5">
    <source>
        <dbReference type="ARBA" id="ARBA00022552"/>
    </source>
</evidence>
<keyword evidence="6 13" id="KW-0547">Nucleotide-binding</keyword>
<dbReference type="PROSITE" id="PS00039">
    <property type="entry name" value="DEAD_ATP_HELICASE"/>
    <property type="match status" value="1"/>
</dbReference>
<accession>A0A9W7BB74</accession>
<dbReference type="Pfam" id="PF00271">
    <property type="entry name" value="Helicase_C"/>
    <property type="match status" value="1"/>
</dbReference>
<evidence type="ECO:0000259" key="16">
    <source>
        <dbReference type="PROSITE" id="PS51194"/>
    </source>
</evidence>
<evidence type="ECO:0000256" key="10">
    <source>
        <dbReference type="ARBA" id="ARBA00023242"/>
    </source>
</evidence>
<comment type="caution">
    <text evidence="18">The sequence shown here is derived from an EMBL/GenBank/DDBJ whole genome shotgun (WGS) entry which is preliminary data.</text>
</comment>
<dbReference type="FunFam" id="3.40.50.300:FF:000079">
    <property type="entry name" value="probable ATP-dependent RNA helicase DDX17"/>
    <property type="match status" value="1"/>
</dbReference>
<keyword evidence="8 13" id="KW-0347">Helicase</keyword>
<protein>
    <recommendedName>
        <fullName evidence="3">RNA helicase</fullName>
        <ecNumber evidence="3">3.6.4.13</ecNumber>
    </recommendedName>
</protein>
<dbReference type="EMBL" id="BRXY01000294">
    <property type="protein sequence ID" value="GMH84502.1"/>
    <property type="molecule type" value="Genomic_DNA"/>
</dbReference>
<dbReference type="PROSITE" id="PS51192">
    <property type="entry name" value="HELICASE_ATP_BIND_1"/>
    <property type="match status" value="1"/>
</dbReference>
<dbReference type="SUPFAM" id="SSF52540">
    <property type="entry name" value="P-loop containing nucleoside triphosphate hydrolases"/>
    <property type="match status" value="1"/>
</dbReference>
<dbReference type="GO" id="GO:0003724">
    <property type="term" value="F:RNA helicase activity"/>
    <property type="evidence" value="ECO:0007669"/>
    <property type="project" value="UniProtKB-EC"/>
</dbReference>
<feature type="domain" description="Helicase ATP-binding" evidence="15">
    <location>
        <begin position="162"/>
        <end position="339"/>
    </location>
</feature>
<evidence type="ECO:0000256" key="3">
    <source>
        <dbReference type="ARBA" id="ARBA00012552"/>
    </source>
</evidence>
<comment type="subcellular location">
    <subcellularLocation>
        <location evidence="1">Nucleus</location>
        <location evidence="1">Nucleolus</location>
    </subcellularLocation>
</comment>
<dbReference type="GO" id="GO:0016787">
    <property type="term" value="F:hydrolase activity"/>
    <property type="evidence" value="ECO:0007669"/>
    <property type="project" value="UniProtKB-KW"/>
</dbReference>
<sequence length="577" mass="62556">MAKSEESKAAKKEKLKAEAAKLGISYDELKKQKKDKKAAKAAKKAAASPPASPAPVTKEKPKRKASDASESASNQNAKRIRTRSMDAADCETLAKEGVTKKTQMTPDEWRKDNQITIKSSTQPYTVPDPILNWESCPFDPRLNRALTSAGFPAPTTIQSQSWPIITSPRDIISIAKTGSGKTVAFLLPCYDKILKESLQKDRNRRGPIVLVMAPTRELACQIMDESRKFGKFCGLRSTCLYGGAPKYPQIQALSQGVECAIATPGRLNDLIEMGKAHLESVKFVVLDEADRMLDMGFEPQIRSIMAKVTAPHQTLLFSATWPKEIQALANDFLQEPVQVNVGEVNALNANKDIKQEVMMIQEGEKPDSLAKILKGILESGGKEKHEKTIVFTAKKISCDGLANQLWEQGFAVDCLHGDRTQWERTKVMNAFKRGDLRMLIATDVAARGLDVKDVEVVINYDMPGGVNGVEDYVHRIGRTGRAGKKGKAYTFFTRGDSKNAGKLVEVLKKAEQEIPAELQAMVRPARGGWGGGRGGGRGRGGNRFGGGGRGRGYMGGGGGGGRGGGGRGGRGGGRGRW</sequence>
<feature type="compositionally biased region" description="Gly residues" evidence="14">
    <location>
        <begin position="527"/>
        <end position="577"/>
    </location>
</feature>
<dbReference type="InterPro" id="IPR001650">
    <property type="entry name" value="Helicase_C-like"/>
</dbReference>
<dbReference type="InterPro" id="IPR000629">
    <property type="entry name" value="RNA-helicase_DEAD-box_CS"/>
</dbReference>
<dbReference type="GO" id="GO:0003676">
    <property type="term" value="F:nucleic acid binding"/>
    <property type="evidence" value="ECO:0007669"/>
    <property type="project" value="InterPro"/>
</dbReference>
<feature type="short sequence motif" description="Q motif" evidence="12">
    <location>
        <begin position="131"/>
        <end position="159"/>
    </location>
</feature>
<evidence type="ECO:0000259" key="15">
    <source>
        <dbReference type="PROSITE" id="PS51192"/>
    </source>
</evidence>
<evidence type="ECO:0000256" key="7">
    <source>
        <dbReference type="ARBA" id="ARBA00022801"/>
    </source>
</evidence>
<dbReference type="FunFam" id="3.40.50.300:FF:000008">
    <property type="entry name" value="ATP-dependent RNA helicase RhlB"/>
    <property type="match status" value="1"/>
</dbReference>
<evidence type="ECO:0000256" key="9">
    <source>
        <dbReference type="ARBA" id="ARBA00022840"/>
    </source>
</evidence>
<dbReference type="InterPro" id="IPR027417">
    <property type="entry name" value="P-loop_NTPase"/>
</dbReference>
<evidence type="ECO:0000256" key="1">
    <source>
        <dbReference type="ARBA" id="ARBA00004604"/>
    </source>
</evidence>
<dbReference type="SMART" id="SM00490">
    <property type="entry name" value="HELICc"/>
    <property type="match status" value="1"/>
</dbReference>
<comment type="similarity">
    <text evidence="2">Belongs to the DEAD box helicase family. DDX5/DBP2 subfamily.</text>
</comment>
<keyword evidence="10" id="KW-0539">Nucleus</keyword>
<dbReference type="SMART" id="SM00487">
    <property type="entry name" value="DEXDc"/>
    <property type="match status" value="1"/>
</dbReference>
<dbReference type="InterPro" id="IPR014014">
    <property type="entry name" value="RNA_helicase_DEAD_Q_motif"/>
</dbReference>
<evidence type="ECO:0000256" key="12">
    <source>
        <dbReference type="PROSITE-ProRule" id="PRU00552"/>
    </source>
</evidence>
<dbReference type="Gene3D" id="3.40.50.300">
    <property type="entry name" value="P-loop containing nucleotide triphosphate hydrolases"/>
    <property type="match status" value="2"/>
</dbReference>
<dbReference type="GO" id="GO:0005524">
    <property type="term" value="F:ATP binding"/>
    <property type="evidence" value="ECO:0007669"/>
    <property type="project" value="UniProtKB-KW"/>
</dbReference>
<keyword evidence="9 13" id="KW-0067">ATP-binding</keyword>
<comment type="function">
    <text evidence="11">ATP-dependent RNA helicase required for 60S ribosomal subunit synthesis. Involved in efficient pre-rRNA processing, predominantly at site A3, which is necessary for the normal formation of 25S and 5.8S rRNAs.</text>
</comment>
<feature type="region of interest" description="Disordered" evidence="14">
    <location>
        <begin position="1"/>
        <end position="86"/>
    </location>
</feature>
<evidence type="ECO:0000256" key="4">
    <source>
        <dbReference type="ARBA" id="ARBA00022517"/>
    </source>
</evidence>
<dbReference type="Proteomes" id="UP001165085">
    <property type="component" value="Unassembled WGS sequence"/>
</dbReference>
<dbReference type="InterPro" id="IPR044742">
    <property type="entry name" value="DEAD/DEAH_RhlB"/>
</dbReference>
<feature type="compositionally biased region" description="Polar residues" evidence="14">
    <location>
        <begin position="68"/>
        <end position="77"/>
    </location>
</feature>
<organism evidence="18 19">
    <name type="scientific">Triparma strigata</name>
    <dbReference type="NCBI Taxonomy" id="1606541"/>
    <lineage>
        <taxon>Eukaryota</taxon>
        <taxon>Sar</taxon>
        <taxon>Stramenopiles</taxon>
        <taxon>Ochrophyta</taxon>
        <taxon>Bolidophyceae</taxon>
        <taxon>Parmales</taxon>
        <taxon>Triparmaceae</taxon>
        <taxon>Triparma</taxon>
    </lineage>
</organism>
<reference evidence="19" key="1">
    <citation type="journal article" date="2023" name="Commun. Biol.">
        <title>Genome analysis of Parmales, the sister group of diatoms, reveals the evolutionary specialization of diatoms from phago-mixotrophs to photoautotrophs.</title>
        <authorList>
            <person name="Ban H."/>
            <person name="Sato S."/>
            <person name="Yoshikawa S."/>
            <person name="Yamada K."/>
            <person name="Nakamura Y."/>
            <person name="Ichinomiya M."/>
            <person name="Sato N."/>
            <person name="Blanc-Mathieu R."/>
            <person name="Endo H."/>
            <person name="Kuwata A."/>
            <person name="Ogata H."/>
        </authorList>
    </citation>
    <scope>NUCLEOTIDE SEQUENCE [LARGE SCALE GENOMIC DNA]</scope>
    <source>
        <strain evidence="19">NIES 3701</strain>
    </source>
</reference>
<feature type="domain" description="Helicase C-terminal" evidence="16">
    <location>
        <begin position="368"/>
        <end position="522"/>
    </location>
</feature>
<dbReference type="CDD" id="cd18787">
    <property type="entry name" value="SF2_C_DEAD"/>
    <property type="match status" value="1"/>
</dbReference>
<evidence type="ECO:0000313" key="18">
    <source>
        <dbReference type="EMBL" id="GMH84502.1"/>
    </source>
</evidence>
<dbReference type="InterPro" id="IPR011545">
    <property type="entry name" value="DEAD/DEAH_box_helicase_dom"/>
</dbReference>
<evidence type="ECO:0000256" key="2">
    <source>
        <dbReference type="ARBA" id="ARBA00009334"/>
    </source>
</evidence>
<dbReference type="CDD" id="cd00268">
    <property type="entry name" value="DEADc"/>
    <property type="match status" value="1"/>
</dbReference>
<dbReference type="PANTHER" id="PTHR47958">
    <property type="entry name" value="ATP-DEPENDENT RNA HELICASE DBP3"/>
    <property type="match status" value="1"/>
</dbReference>
<feature type="region of interest" description="Disordered" evidence="14">
    <location>
        <begin position="525"/>
        <end position="577"/>
    </location>
</feature>
<dbReference type="EC" id="3.6.4.13" evidence="3"/>
<keyword evidence="19" id="KW-1185">Reference proteome</keyword>
<dbReference type="AlphaFoldDB" id="A0A9W7BB74"/>
<keyword evidence="4" id="KW-0690">Ribosome biogenesis</keyword>
<gene>
    <name evidence="18" type="ORF">TrST_g1299</name>
</gene>
<evidence type="ECO:0000256" key="13">
    <source>
        <dbReference type="RuleBase" id="RU000492"/>
    </source>
</evidence>
<feature type="compositionally biased region" description="Basic residues" evidence="14">
    <location>
        <begin position="31"/>
        <end position="43"/>
    </location>
</feature>
<dbReference type="PROSITE" id="PS51195">
    <property type="entry name" value="Q_MOTIF"/>
    <property type="match status" value="1"/>
</dbReference>
<feature type="compositionally biased region" description="Basic and acidic residues" evidence="14">
    <location>
        <begin position="1"/>
        <end position="19"/>
    </location>
</feature>
<keyword evidence="7 13" id="KW-0378">Hydrolase</keyword>
<evidence type="ECO:0000259" key="17">
    <source>
        <dbReference type="PROSITE" id="PS51195"/>
    </source>
</evidence>
<name>A0A9W7BB74_9STRA</name>
<evidence type="ECO:0000256" key="8">
    <source>
        <dbReference type="ARBA" id="ARBA00022806"/>
    </source>
</evidence>
<dbReference type="OrthoDB" id="196131at2759"/>
<evidence type="ECO:0000256" key="6">
    <source>
        <dbReference type="ARBA" id="ARBA00022741"/>
    </source>
</evidence>
<keyword evidence="5" id="KW-0698">rRNA processing</keyword>
<dbReference type="InterPro" id="IPR014001">
    <property type="entry name" value="Helicase_ATP-bd"/>
</dbReference>